<evidence type="ECO:0000313" key="2">
    <source>
        <dbReference type="Proteomes" id="UP001500426"/>
    </source>
</evidence>
<sequence length="189" mass="22137">MSPSLQKLKINVFGELWTLKKVALTPIEFEYYESIASRTNQLLHEALLDPFFYPKLRLEKTTSFLDLKGEVISGITENTSNQIEIWYNGKKEKIWVANLKNSTLFPIYNVKFSEQQTTLSNGIYIETYEFGKIASCEILIDDFKKELLEFNFFKNNNTLLLQDSFKYNGKVLKELKTDSNITRYHSFEI</sequence>
<keyword evidence="2" id="KW-1185">Reference proteome</keyword>
<dbReference type="RefSeq" id="WP_345093986.1">
    <property type="nucleotide sequence ID" value="NZ_BAABCS010000018.1"/>
</dbReference>
<comment type="caution">
    <text evidence="1">The sequence shown here is derived from an EMBL/GenBank/DDBJ whole genome shotgun (WGS) entry which is preliminary data.</text>
</comment>
<proteinExistence type="predicted"/>
<gene>
    <name evidence="1" type="ORF">GCM10022388_18990</name>
</gene>
<name>A0ABP7UUC3_9FLAO</name>
<evidence type="ECO:0000313" key="1">
    <source>
        <dbReference type="EMBL" id="GAA4052915.1"/>
    </source>
</evidence>
<dbReference type="EMBL" id="BAABCS010000018">
    <property type="protein sequence ID" value="GAA4052915.1"/>
    <property type="molecule type" value="Genomic_DNA"/>
</dbReference>
<reference evidence="2" key="1">
    <citation type="journal article" date="2019" name="Int. J. Syst. Evol. Microbiol.">
        <title>The Global Catalogue of Microorganisms (GCM) 10K type strain sequencing project: providing services to taxonomists for standard genome sequencing and annotation.</title>
        <authorList>
            <consortium name="The Broad Institute Genomics Platform"/>
            <consortium name="The Broad Institute Genome Sequencing Center for Infectious Disease"/>
            <person name="Wu L."/>
            <person name="Ma J."/>
        </authorList>
    </citation>
    <scope>NUCLEOTIDE SEQUENCE [LARGE SCALE GENOMIC DNA]</scope>
    <source>
        <strain evidence="2">JCM 17068</strain>
    </source>
</reference>
<dbReference type="Proteomes" id="UP001500426">
    <property type="component" value="Unassembled WGS sequence"/>
</dbReference>
<accession>A0ABP7UUC3</accession>
<organism evidence="1 2">
    <name type="scientific">Flavobacterium chungnamense</name>
    <dbReference type="NCBI Taxonomy" id="706182"/>
    <lineage>
        <taxon>Bacteria</taxon>
        <taxon>Pseudomonadati</taxon>
        <taxon>Bacteroidota</taxon>
        <taxon>Flavobacteriia</taxon>
        <taxon>Flavobacteriales</taxon>
        <taxon>Flavobacteriaceae</taxon>
        <taxon>Flavobacterium</taxon>
    </lineage>
</organism>
<protein>
    <submittedName>
        <fullName evidence="1">Uncharacterized protein</fullName>
    </submittedName>
</protein>